<organism evidence="1 2">
    <name type="scientific">Penicillium canescens</name>
    <dbReference type="NCBI Taxonomy" id="5083"/>
    <lineage>
        <taxon>Eukaryota</taxon>
        <taxon>Fungi</taxon>
        <taxon>Dikarya</taxon>
        <taxon>Ascomycota</taxon>
        <taxon>Pezizomycotina</taxon>
        <taxon>Eurotiomycetes</taxon>
        <taxon>Eurotiomycetidae</taxon>
        <taxon>Eurotiales</taxon>
        <taxon>Aspergillaceae</taxon>
        <taxon>Penicillium</taxon>
    </lineage>
</organism>
<accession>A0AAD6N8S1</accession>
<reference evidence="1" key="2">
    <citation type="submission" date="2023-01" db="EMBL/GenBank/DDBJ databases">
        <authorList>
            <person name="Petersen C."/>
        </authorList>
    </citation>
    <scope>NUCLEOTIDE SEQUENCE</scope>
    <source>
        <strain evidence="1">IBT 15450</strain>
    </source>
</reference>
<sequence>MSTILISGADKGIGRGLVAEYFSRDNVTVIAAVRNPTSPETTFLSNLWTGKSSRLRIIKLTPAPTPTPKLQWTHYPVKTSHL</sequence>
<proteinExistence type="predicted"/>
<comment type="caution">
    <text evidence="1">The sequence shown here is derived from an EMBL/GenBank/DDBJ whole genome shotgun (WGS) entry which is preliminary data.</text>
</comment>
<dbReference type="SUPFAM" id="SSF51735">
    <property type="entry name" value="NAD(P)-binding Rossmann-fold domains"/>
    <property type="match status" value="1"/>
</dbReference>
<protein>
    <submittedName>
        <fullName evidence="1">Short-chain dehydrogenase/reductase SDR</fullName>
    </submittedName>
</protein>
<evidence type="ECO:0000313" key="1">
    <source>
        <dbReference type="EMBL" id="KAJ6043498.1"/>
    </source>
</evidence>
<gene>
    <name evidence="1" type="ORF">N7460_004853</name>
</gene>
<dbReference type="AlphaFoldDB" id="A0AAD6N8S1"/>
<dbReference type="EMBL" id="JAQJZL010000004">
    <property type="protein sequence ID" value="KAJ6043498.1"/>
    <property type="molecule type" value="Genomic_DNA"/>
</dbReference>
<dbReference type="Proteomes" id="UP001219568">
    <property type="component" value="Unassembled WGS sequence"/>
</dbReference>
<evidence type="ECO:0000313" key="2">
    <source>
        <dbReference type="Proteomes" id="UP001219568"/>
    </source>
</evidence>
<keyword evidence="2" id="KW-1185">Reference proteome</keyword>
<name>A0AAD6N8S1_PENCN</name>
<dbReference type="Gene3D" id="3.40.50.720">
    <property type="entry name" value="NAD(P)-binding Rossmann-like Domain"/>
    <property type="match status" value="1"/>
</dbReference>
<reference evidence="1" key="1">
    <citation type="journal article" date="2023" name="IMA Fungus">
        <title>Comparative genomic study of the Penicillium genus elucidates a diverse pangenome and 15 lateral gene transfer events.</title>
        <authorList>
            <person name="Petersen C."/>
            <person name="Sorensen T."/>
            <person name="Nielsen M.R."/>
            <person name="Sondergaard T.E."/>
            <person name="Sorensen J.L."/>
            <person name="Fitzpatrick D.A."/>
            <person name="Frisvad J.C."/>
            <person name="Nielsen K.L."/>
        </authorList>
    </citation>
    <scope>NUCLEOTIDE SEQUENCE</scope>
    <source>
        <strain evidence="1">IBT 15450</strain>
    </source>
</reference>
<dbReference type="InterPro" id="IPR036291">
    <property type="entry name" value="NAD(P)-bd_dom_sf"/>
</dbReference>